<evidence type="ECO:0000256" key="1">
    <source>
        <dbReference type="SAM" id="MobiDB-lite"/>
    </source>
</evidence>
<evidence type="ECO:0000313" key="4">
    <source>
        <dbReference type="Proteomes" id="UP000265566"/>
    </source>
</evidence>
<proteinExistence type="evidence at transcript level"/>
<dbReference type="EMBL" id="BT142110">
    <property type="protein sequence ID" value="AFK41904.1"/>
    <property type="molecule type" value="mRNA"/>
</dbReference>
<evidence type="ECO:0000313" key="3">
    <source>
        <dbReference type="EMBL" id="RHN70947.1"/>
    </source>
</evidence>
<dbReference type="AlphaFoldDB" id="I3SNR2"/>
<protein>
    <submittedName>
        <fullName evidence="2">Uncharacterized protein</fullName>
    </submittedName>
</protein>
<dbReference type="Gramene" id="rna19583">
    <property type="protein sequence ID" value="RHN70947.1"/>
    <property type="gene ID" value="gene19583"/>
</dbReference>
<sequence>MWIRNQTGKKMQHECLEYQGRRMNRLPTHKRPKVQQLPKKLQQAKAPFRAKSIQSKFRSMSKQRTLSTNSTTDDG</sequence>
<feature type="compositionally biased region" description="Basic residues" evidence="1">
    <location>
        <begin position="22"/>
        <end position="33"/>
    </location>
</feature>
<organism evidence="2">
    <name type="scientific">Medicago truncatula</name>
    <name type="common">Barrel medic</name>
    <name type="synonym">Medicago tribuloides</name>
    <dbReference type="NCBI Taxonomy" id="3880"/>
    <lineage>
        <taxon>Eukaryota</taxon>
        <taxon>Viridiplantae</taxon>
        <taxon>Streptophyta</taxon>
        <taxon>Embryophyta</taxon>
        <taxon>Tracheophyta</taxon>
        <taxon>Spermatophyta</taxon>
        <taxon>Magnoliopsida</taxon>
        <taxon>eudicotyledons</taxon>
        <taxon>Gunneridae</taxon>
        <taxon>Pentapetalae</taxon>
        <taxon>rosids</taxon>
        <taxon>fabids</taxon>
        <taxon>Fabales</taxon>
        <taxon>Fabaceae</taxon>
        <taxon>Papilionoideae</taxon>
        <taxon>50 kb inversion clade</taxon>
        <taxon>NPAAA clade</taxon>
        <taxon>Hologalegina</taxon>
        <taxon>IRL clade</taxon>
        <taxon>Trifolieae</taxon>
        <taxon>Medicago</taxon>
    </lineage>
</organism>
<evidence type="ECO:0000313" key="2">
    <source>
        <dbReference type="EMBL" id="AFK41904.1"/>
    </source>
</evidence>
<gene>
    <name evidence="3" type="ORF">MtrunA17_Chr3g0140981</name>
</gene>
<feature type="region of interest" description="Disordered" evidence="1">
    <location>
        <begin position="22"/>
        <end position="75"/>
    </location>
</feature>
<name>I3SNR2_MEDTR</name>
<reference evidence="4" key="2">
    <citation type="journal article" date="2018" name="Nat. Plants">
        <title>Whole-genome landscape of Medicago truncatula symbiotic genes.</title>
        <authorList>
            <person name="Pecrix Y."/>
            <person name="Staton S.E."/>
            <person name="Sallet E."/>
            <person name="Lelandais-Briere C."/>
            <person name="Moreau S."/>
            <person name="Carrere S."/>
            <person name="Blein T."/>
            <person name="Jardinaud M.F."/>
            <person name="Latrasse D."/>
            <person name="Zouine M."/>
            <person name="Zahm M."/>
            <person name="Kreplak J."/>
            <person name="Mayjonade B."/>
            <person name="Satge C."/>
            <person name="Perez M."/>
            <person name="Cauet S."/>
            <person name="Marande W."/>
            <person name="Chantry-Darmon C."/>
            <person name="Lopez-Roques C."/>
            <person name="Bouchez O."/>
            <person name="Berard A."/>
            <person name="Debelle F."/>
            <person name="Munos S."/>
            <person name="Bendahmane A."/>
            <person name="Berges H."/>
            <person name="Niebel A."/>
            <person name="Buitink J."/>
            <person name="Frugier F."/>
            <person name="Benhamed M."/>
            <person name="Crespi M."/>
            <person name="Gouzy J."/>
            <person name="Gamas P."/>
        </authorList>
    </citation>
    <scope>NUCLEOTIDE SEQUENCE [LARGE SCALE GENOMIC DNA]</scope>
    <source>
        <strain evidence="4">cv. Jemalong A17</strain>
    </source>
</reference>
<reference evidence="2" key="1">
    <citation type="submission" date="2012-05" db="EMBL/GenBank/DDBJ databases">
        <authorList>
            <person name="Krishnakumar V."/>
            <person name="Cheung F."/>
            <person name="Xiao Y."/>
            <person name="Chan A."/>
            <person name="Moskal W.A."/>
            <person name="Town C.D."/>
        </authorList>
    </citation>
    <scope>NUCLEOTIDE SEQUENCE</scope>
</reference>
<feature type="compositionally biased region" description="Low complexity" evidence="1">
    <location>
        <begin position="34"/>
        <end position="47"/>
    </location>
</feature>
<accession>I3SNR2</accession>
<dbReference type="EMBL" id="PSQE01000003">
    <property type="protein sequence ID" value="RHN70947.1"/>
    <property type="molecule type" value="Genomic_DNA"/>
</dbReference>
<dbReference type="Proteomes" id="UP000265566">
    <property type="component" value="Chromosome 3"/>
</dbReference>
<reference evidence="3" key="3">
    <citation type="journal article" date="2018" name="Nat. Plants">
        <title>Whole-genome landscape of Medicago truncatula symbiotic genes.</title>
        <authorList>
            <person name="Pecrix Y."/>
            <person name="Gamas P."/>
            <person name="Carrere S."/>
        </authorList>
    </citation>
    <scope>NUCLEOTIDE SEQUENCE</scope>
    <source>
        <tissue evidence="3">Leaves</tissue>
    </source>
</reference>
<feature type="compositionally biased region" description="Polar residues" evidence="1">
    <location>
        <begin position="52"/>
        <end position="75"/>
    </location>
</feature>